<dbReference type="PANTHER" id="PTHR42748:SF31">
    <property type="entry name" value="NMRA-LIKE DOMAIN-CONTAINING PROTEIN-RELATED"/>
    <property type="match status" value="1"/>
</dbReference>
<accession>A0A8H5WDJ4</accession>
<organism evidence="4 5">
    <name type="scientific">Fusarium heterosporum</name>
    <dbReference type="NCBI Taxonomy" id="42747"/>
    <lineage>
        <taxon>Eukaryota</taxon>
        <taxon>Fungi</taxon>
        <taxon>Dikarya</taxon>
        <taxon>Ascomycota</taxon>
        <taxon>Pezizomycotina</taxon>
        <taxon>Sordariomycetes</taxon>
        <taxon>Hypocreomycetidae</taxon>
        <taxon>Hypocreales</taxon>
        <taxon>Nectriaceae</taxon>
        <taxon>Fusarium</taxon>
        <taxon>Fusarium heterosporum species complex</taxon>
    </lineage>
</organism>
<reference evidence="4 5" key="1">
    <citation type="submission" date="2020-05" db="EMBL/GenBank/DDBJ databases">
        <title>Identification and distribution of gene clusters putatively required for synthesis of sphingolipid metabolism inhibitors in phylogenetically diverse species of the filamentous fungus Fusarium.</title>
        <authorList>
            <person name="Kim H.-S."/>
            <person name="Busman M."/>
            <person name="Brown D.W."/>
            <person name="Divon H."/>
            <person name="Uhlig S."/>
            <person name="Proctor R.H."/>
        </authorList>
    </citation>
    <scope>NUCLEOTIDE SEQUENCE [LARGE SCALE GENOMIC DNA]</scope>
    <source>
        <strain evidence="4 5">NRRL 20693</strain>
    </source>
</reference>
<protein>
    <recommendedName>
        <fullName evidence="3">NmrA-like domain-containing protein</fullName>
    </recommendedName>
</protein>
<dbReference type="PANTHER" id="PTHR42748">
    <property type="entry name" value="NITROGEN METABOLITE REPRESSION PROTEIN NMRA FAMILY MEMBER"/>
    <property type="match status" value="1"/>
</dbReference>
<dbReference type="SUPFAM" id="SSF51735">
    <property type="entry name" value="NAD(P)-binding Rossmann-fold domains"/>
    <property type="match status" value="1"/>
</dbReference>
<sequence length="318" mass="34529">MRPTILIIGATGNTGRGVTEALPELLKASETISNHRIIALTRSADSASAQRLAKITGVQIVEQNWTEITAEWLTDHKVVRAFIAAHNGPNQFAEESAFHVAALNAGLEYVVRISTTAATVRPDFGSYYPRAHWAIETMLDSNEFSTLKWTSLQPNAFLDGYLAPAAQFIKHYKETGEQAPLNLMMAENAPVAPNDPAEVGAFAARLLALDDPSRHNGAKYVLNGPEDITGRQIVDMIGEHIGTKVNDVVFQDLTFIDALVAGGFGGPGQSKIVMASIKYGLMAMWEGMCTASTTSKEAQELGAPQRTPREMLDYLLEE</sequence>
<comment type="caution">
    <text evidence="4">The sequence shown here is derived from an EMBL/GenBank/DDBJ whole genome shotgun (WGS) entry which is preliminary data.</text>
</comment>
<dbReference type="Gene3D" id="3.40.50.720">
    <property type="entry name" value="NAD(P)-binding Rossmann-like Domain"/>
    <property type="match status" value="1"/>
</dbReference>
<keyword evidence="2" id="KW-0521">NADP</keyword>
<proteinExistence type="inferred from homology"/>
<evidence type="ECO:0000256" key="2">
    <source>
        <dbReference type="ARBA" id="ARBA00022857"/>
    </source>
</evidence>
<comment type="similarity">
    <text evidence="1">Belongs to the NmrA-type oxidoreductase family.</text>
</comment>
<dbReference type="EMBL" id="JAAGWQ010000504">
    <property type="protein sequence ID" value="KAF5654440.1"/>
    <property type="molecule type" value="Genomic_DNA"/>
</dbReference>
<dbReference type="GO" id="GO:0005634">
    <property type="term" value="C:nucleus"/>
    <property type="evidence" value="ECO:0007669"/>
    <property type="project" value="TreeGrafter"/>
</dbReference>
<evidence type="ECO:0000313" key="4">
    <source>
        <dbReference type="EMBL" id="KAF5654440.1"/>
    </source>
</evidence>
<dbReference type="Proteomes" id="UP000567885">
    <property type="component" value="Unassembled WGS sequence"/>
</dbReference>
<feature type="domain" description="NmrA-like" evidence="3">
    <location>
        <begin position="3"/>
        <end position="248"/>
    </location>
</feature>
<keyword evidence="5" id="KW-1185">Reference proteome</keyword>
<dbReference type="InterPro" id="IPR008030">
    <property type="entry name" value="NmrA-like"/>
</dbReference>
<evidence type="ECO:0000256" key="1">
    <source>
        <dbReference type="ARBA" id="ARBA00006328"/>
    </source>
</evidence>
<dbReference type="InterPro" id="IPR036291">
    <property type="entry name" value="NAD(P)-bd_dom_sf"/>
</dbReference>
<gene>
    <name evidence="4" type="ORF">FHETE_11308</name>
</gene>
<dbReference type="Pfam" id="PF05368">
    <property type="entry name" value="NmrA"/>
    <property type="match status" value="1"/>
</dbReference>
<dbReference type="InterPro" id="IPR051164">
    <property type="entry name" value="NmrA-like_oxidored"/>
</dbReference>
<name>A0A8H5WDJ4_FUSHE</name>
<evidence type="ECO:0000313" key="5">
    <source>
        <dbReference type="Proteomes" id="UP000567885"/>
    </source>
</evidence>
<dbReference type="AlphaFoldDB" id="A0A8H5WDJ4"/>
<dbReference type="Gene3D" id="3.90.25.10">
    <property type="entry name" value="UDP-galactose 4-epimerase, domain 1"/>
    <property type="match status" value="1"/>
</dbReference>
<dbReference type="OrthoDB" id="413314at2759"/>
<evidence type="ECO:0000259" key="3">
    <source>
        <dbReference type="Pfam" id="PF05368"/>
    </source>
</evidence>